<dbReference type="Pfam" id="PF09296">
    <property type="entry name" value="NUDIX-like"/>
    <property type="match status" value="1"/>
</dbReference>
<dbReference type="RefSeq" id="WP_131097163.1">
    <property type="nucleotide sequence ID" value="NZ_CP036455.1"/>
</dbReference>
<dbReference type="InterPro" id="IPR015797">
    <property type="entry name" value="NUDIX_hydrolase-like_dom_sf"/>
</dbReference>
<dbReference type="Pfam" id="PF00293">
    <property type="entry name" value="NUDIX"/>
    <property type="match status" value="1"/>
</dbReference>
<accession>A0A4P6Q0E1</accession>
<dbReference type="PROSITE" id="PS00893">
    <property type="entry name" value="NUDIX_BOX"/>
    <property type="match status" value="1"/>
</dbReference>
<protein>
    <recommendedName>
        <fullName evidence="4">NAD(+) diphosphatase</fullName>
        <ecNumber evidence="4">3.6.1.22</ecNumber>
    </recommendedName>
</protein>
<dbReference type="OrthoDB" id="9791656at2"/>
<dbReference type="PROSITE" id="PS51462">
    <property type="entry name" value="NUDIX"/>
    <property type="match status" value="1"/>
</dbReference>
<organism evidence="12 13">
    <name type="scientific">Streptomonospora litoralis</name>
    <dbReference type="NCBI Taxonomy" id="2498135"/>
    <lineage>
        <taxon>Bacteria</taxon>
        <taxon>Bacillati</taxon>
        <taxon>Actinomycetota</taxon>
        <taxon>Actinomycetes</taxon>
        <taxon>Streptosporangiales</taxon>
        <taxon>Nocardiopsidaceae</taxon>
        <taxon>Streptomonospora</taxon>
    </lineage>
</organism>
<dbReference type="Gene3D" id="3.90.79.20">
    <property type="match status" value="1"/>
</dbReference>
<proteinExistence type="inferred from homology"/>
<feature type="domain" description="Nudix hydrolase" evidence="11">
    <location>
        <begin position="176"/>
        <end position="309"/>
    </location>
</feature>
<evidence type="ECO:0000313" key="12">
    <source>
        <dbReference type="EMBL" id="QBI52641.1"/>
    </source>
</evidence>
<evidence type="ECO:0000256" key="4">
    <source>
        <dbReference type="ARBA" id="ARBA00012381"/>
    </source>
</evidence>
<evidence type="ECO:0000256" key="9">
    <source>
        <dbReference type="ARBA" id="ARBA00023679"/>
    </source>
</evidence>
<dbReference type="GO" id="GO:0035529">
    <property type="term" value="F:NADH pyrophosphatase activity"/>
    <property type="evidence" value="ECO:0007669"/>
    <property type="project" value="TreeGrafter"/>
</dbReference>
<dbReference type="Gene3D" id="3.90.79.10">
    <property type="entry name" value="Nucleoside Triphosphate Pyrophosphohydrolase"/>
    <property type="match status" value="1"/>
</dbReference>
<sequence>MLDETPALSRGTIDPAGHRRGDDAWLEKAWADPEARVLVLESGDPASEGRYALLARRSRTLVAADAGEPRLVFASPAQAPEGERFLLGVDDDGRAYFAVLAPGEGGFPDIRGTEPASLRDMGAVLGDRDSGLFTRAVALAHWNATHRFCPACGASARSAGAGHLRVCTREGTEQYPRTDPAVIMLVHRESAGAEECLLAHNPRWPDNRYSVLAGFVEPGESLEQAVAREVAEEVGVSIADPVYQASQPWPFPRSLMLGYTARATGSTRRTDDEEISDFRWFTRPALREAVESREVLLPGTVSIARKLIEHWYGDRLPGEW</sequence>
<dbReference type="CDD" id="cd03429">
    <property type="entry name" value="NUDIX_NADH_pyrophosphatase_Nudt13"/>
    <property type="match status" value="1"/>
</dbReference>
<dbReference type="InterPro" id="IPR000086">
    <property type="entry name" value="NUDIX_hydrolase_dom"/>
</dbReference>
<evidence type="ECO:0000256" key="8">
    <source>
        <dbReference type="ARBA" id="ARBA00023027"/>
    </source>
</evidence>
<evidence type="ECO:0000256" key="3">
    <source>
        <dbReference type="ARBA" id="ARBA00009595"/>
    </source>
</evidence>
<keyword evidence="6 10" id="KW-0378">Hydrolase</keyword>
<gene>
    <name evidence="12" type="primary">nudC</name>
    <name evidence="12" type="ORF">EKD16_04155</name>
</gene>
<dbReference type="AlphaFoldDB" id="A0A4P6Q0E1"/>
<dbReference type="InterPro" id="IPR020476">
    <property type="entry name" value="Nudix_hydrolase"/>
</dbReference>
<comment type="cofactor">
    <cofactor evidence="2">
        <name>Zn(2+)</name>
        <dbReference type="ChEBI" id="CHEBI:29105"/>
    </cofactor>
</comment>
<keyword evidence="5" id="KW-0479">Metal-binding</keyword>
<dbReference type="InterPro" id="IPR015375">
    <property type="entry name" value="NADH_PPase-like_N"/>
</dbReference>
<dbReference type="EMBL" id="CP036455">
    <property type="protein sequence ID" value="QBI52641.1"/>
    <property type="molecule type" value="Genomic_DNA"/>
</dbReference>
<dbReference type="InterPro" id="IPR049734">
    <property type="entry name" value="NudC-like_C"/>
</dbReference>
<dbReference type="Proteomes" id="UP000292235">
    <property type="component" value="Chromosome"/>
</dbReference>
<evidence type="ECO:0000256" key="7">
    <source>
        <dbReference type="ARBA" id="ARBA00022842"/>
    </source>
</evidence>
<evidence type="ECO:0000256" key="10">
    <source>
        <dbReference type="RuleBase" id="RU003476"/>
    </source>
</evidence>
<comment type="similarity">
    <text evidence="3">Belongs to the Nudix hydrolase family. NudC subfamily.</text>
</comment>
<dbReference type="GO" id="GO:0110153">
    <property type="term" value="F:RNA NAD-cap (NMN-forming) hydrolase activity"/>
    <property type="evidence" value="ECO:0007669"/>
    <property type="project" value="RHEA"/>
</dbReference>
<name>A0A4P6Q0E1_9ACTN</name>
<dbReference type="InterPro" id="IPR050241">
    <property type="entry name" value="NAD-cap_RNA_hydrolase_NudC"/>
</dbReference>
<keyword evidence="8" id="KW-0520">NAD</keyword>
<evidence type="ECO:0000256" key="6">
    <source>
        <dbReference type="ARBA" id="ARBA00022801"/>
    </source>
</evidence>
<dbReference type="PANTHER" id="PTHR42904">
    <property type="entry name" value="NUDIX HYDROLASE, NUDC SUBFAMILY"/>
    <property type="match status" value="1"/>
</dbReference>
<keyword evidence="13" id="KW-1185">Reference proteome</keyword>
<dbReference type="GO" id="GO:0046872">
    <property type="term" value="F:metal ion binding"/>
    <property type="evidence" value="ECO:0007669"/>
    <property type="project" value="UniProtKB-KW"/>
</dbReference>
<dbReference type="GO" id="GO:0006742">
    <property type="term" value="P:NADP+ catabolic process"/>
    <property type="evidence" value="ECO:0007669"/>
    <property type="project" value="TreeGrafter"/>
</dbReference>
<dbReference type="KEGG" id="strr:EKD16_04155"/>
<dbReference type="GO" id="GO:0005829">
    <property type="term" value="C:cytosol"/>
    <property type="evidence" value="ECO:0007669"/>
    <property type="project" value="TreeGrafter"/>
</dbReference>
<evidence type="ECO:0000256" key="1">
    <source>
        <dbReference type="ARBA" id="ARBA00001946"/>
    </source>
</evidence>
<dbReference type="PANTHER" id="PTHR42904:SF6">
    <property type="entry name" value="NAD-CAPPED RNA HYDROLASE NUDT12"/>
    <property type="match status" value="1"/>
</dbReference>
<keyword evidence="7" id="KW-0460">Magnesium</keyword>
<evidence type="ECO:0000256" key="5">
    <source>
        <dbReference type="ARBA" id="ARBA00022723"/>
    </source>
</evidence>
<dbReference type="InterPro" id="IPR020084">
    <property type="entry name" value="NUDIX_hydrolase_CS"/>
</dbReference>
<dbReference type="SUPFAM" id="SSF55811">
    <property type="entry name" value="Nudix"/>
    <property type="match status" value="1"/>
</dbReference>
<evidence type="ECO:0000259" key="11">
    <source>
        <dbReference type="PROSITE" id="PS51462"/>
    </source>
</evidence>
<dbReference type="NCBIfam" id="NF001299">
    <property type="entry name" value="PRK00241.1"/>
    <property type="match status" value="1"/>
</dbReference>
<dbReference type="PRINTS" id="PR00502">
    <property type="entry name" value="NUDIXFAMILY"/>
</dbReference>
<reference evidence="12 13" key="1">
    <citation type="submission" date="2019-02" db="EMBL/GenBank/DDBJ databases">
        <authorList>
            <person name="Khodamoradi S."/>
            <person name="Hahnke R.L."/>
            <person name="Kaempfer P."/>
            <person name="Schumann P."/>
            <person name="Rohde M."/>
            <person name="Steinert M."/>
            <person name="Luzhetskyy A."/>
            <person name="Wink J."/>
            <person name="Ruckert C."/>
        </authorList>
    </citation>
    <scope>NUCLEOTIDE SEQUENCE [LARGE SCALE GENOMIC DNA]</scope>
    <source>
        <strain evidence="12 13">M2</strain>
    </source>
</reference>
<comment type="cofactor">
    <cofactor evidence="1">
        <name>Mg(2+)</name>
        <dbReference type="ChEBI" id="CHEBI:18420"/>
    </cofactor>
</comment>
<evidence type="ECO:0000313" key="13">
    <source>
        <dbReference type="Proteomes" id="UP000292235"/>
    </source>
</evidence>
<comment type="catalytic activity">
    <reaction evidence="9">
        <text>a 5'-end NAD(+)-phospho-ribonucleoside in mRNA + H2O = a 5'-end phospho-adenosine-phospho-ribonucleoside in mRNA + beta-nicotinamide D-ribonucleotide + 2 H(+)</text>
        <dbReference type="Rhea" id="RHEA:60876"/>
        <dbReference type="Rhea" id="RHEA-COMP:15698"/>
        <dbReference type="Rhea" id="RHEA-COMP:15719"/>
        <dbReference type="ChEBI" id="CHEBI:14649"/>
        <dbReference type="ChEBI" id="CHEBI:15377"/>
        <dbReference type="ChEBI" id="CHEBI:15378"/>
        <dbReference type="ChEBI" id="CHEBI:144029"/>
        <dbReference type="ChEBI" id="CHEBI:144051"/>
    </reaction>
    <physiologicalReaction direction="left-to-right" evidence="9">
        <dbReference type="Rhea" id="RHEA:60877"/>
    </physiologicalReaction>
</comment>
<evidence type="ECO:0000256" key="2">
    <source>
        <dbReference type="ARBA" id="ARBA00001947"/>
    </source>
</evidence>
<dbReference type="EC" id="3.6.1.22" evidence="4"/>
<dbReference type="GO" id="GO:0019677">
    <property type="term" value="P:NAD+ catabolic process"/>
    <property type="evidence" value="ECO:0007669"/>
    <property type="project" value="TreeGrafter"/>
</dbReference>